<dbReference type="EC" id="3.1.3.48" evidence="2"/>
<dbReference type="GO" id="GO:0017017">
    <property type="term" value="F:MAP kinase tyrosine/serine/threonine phosphatase activity"/>
    <property type="evidence" value="ECO:0007669"/>
    <property type="project" value="TreeGrafter"/>
</dbReference>
<evidence type="ECO:0000313" key="8">
    <source>
        <dbReference type="Proteomes" id="UP000192596"/>
    </source>
</evidence>
<dbReference type="InParanoid" id="A0A1V8SAG3"/>
<name>A0A1V8SAG3_9PEZI</name>
<evidence type="ECO:0000259" key="6">
    <source>
        <dbReference type="PROSITE" id="PS50056"/>
    </source>
</evidence>
<dbReference type="PROSITE" id="PS00383">
    <property type="entry name" value="TYR_PHOSPHATASE_1"/>
    <property type="match status" value="1"/>
</dbReference>
<dbReference type="PROSITE" id="PS50054">
    <property type="entry name" value="TYR_PHOSPHATASE_DUAL"/>
    <property type="match status" value="1"/>
</dbReference>
<keyword evidence="8" id="KW-1185">Reference proteome</keyword>
<dbReference type="PROSITE" id="PS50056">
    <property type="entry name" value="TYR_PHOSPHATASE_2"/>
    <property type="match status" value="1"/>
</dbReference>
<dbReference type="OrthoDB" id="10252009at2759"/>
<gene>
    <name evidence="7" type="ORF">B0A48_17853</name>
</gene>
<comment type="caution">
    <text evidence="7">The sequence shown here is derived from an EMBL/GenBank/DDBJ whole genome shotgun (WGS) entry which is preliminary data.</text>
</comment>
<keyword evidence="3" id="KW-0378">Hydrolase</keyword>
<feature type="domain" description="Tyrosine specific protein phosphatases" evidence="6">
    <location>
        <begin position="71"/>
        <end position="133"/>
    </location>
</feature>
<evidence type="ECO:0000313" key="7">
    <source>
        <dbReference type="EMBL" id="OQN96053.1"/>
    </source>
</evidence>
<feature type="domain" description="Tyrosine-protein phosphatase" evidence="5">
    <location>
        <begin position="5"/>
        <end position="154"/>
    </location>
</feature>
<dbReference type="InterPro" id="IPR020422">
    <property type="entry name" value="TYR_PHOSPHATASE_DUAL_dom"/>
</dbReference>
<dbReference type="EMBL" id="NAJO01000073">
    <property type="protein sequence ID" value="OQN96053.1"/>
    <property type="molecule type" value="Genomic_DNA"/>
</dbReference>
<dbReference type="InterPro" id="IPR000387">
    <property type="entry name" value="Tyr_Pase_dom"/>
</dbReference>
<dbReference type="Gene3D" id="3.90.190.10">
    <property type="entry name" value="Protein tyrosine phosphatase superfamily"/>
    <property type="match status" value="1"/>
</dbReference>
<dbReference type="GO" id="GO:0008330">
    <property type="term" value="F:protein tyrosine/threonine phosphatase activity"/>
    <property type="evidence" value="ECO:0007669"/>
    <property type="project" value="TreeGrafter"/>
</dbReference>
<proteinExistence type="inferred from homology"/>
<evidence type="ECO:0000256" key="3">
    <source>
        <dbReference type="ARBA" id="ARBA00022801"/>
    </source>
</evidence>
<reference evidence="8" key="1">
    <citation type="submission" date="2017-03" db="EMBL/GenBank/DDBJ databases">
        <title>Genomes of endolithic fungi from Antarctica.</title>
        <authorList>
            <person name="Coleine C."/>
            <person name="Masonjones S."/>
            <person name="Stajich J.E."/>
        </authorList>
    </citation>
    <scope>NUCLEOTIDE SEQUENCE [LARGE SCALE GENOMIC DNA]</scope>
    <source>
        <strain evidence="8">CCFEE 5527</strain>
    </source>
</reference>
<accession>A0A1V8SAG3</accession>
<dbReference type="GO" id="GO:0043409">
    <property type="term" value="P:negative regulation of MAPK cascade"/>
    <property type="evidence" value="ECO:0007669"/>
    <property type="project" value="TreeGrafter"/>
</dbReference>
<dbReference type="STRING" id="1507870.A0A1V8SAG3"/>
<dbReference type="PANTHER" id="PTHR10159">
    <property type="entry name" value="DUAL SPECIFICITY PROTEIN PHOSPHATASE"/>
    <property type="match status" value="1"/>
</dbReference>
<dbReference type="PANTHER" id="PTHR10159:SF511">
    <property type="entry name" value="DUAL SPECIFICITY PROTEIN PHOSPHATASE 1"/>
    <property type="match status" value="1"/>
</dbReference>
<organism evidence="7 8">
    <name type="scientific">Cryoendolithus antarcticus</name>
    <dbReference type="NCBI Taxonomy" id="1507870"/>
    <lineage>
        <taxon>Eukaryota</taxon>
        <taxon>Fungi</taxon>
        <taxon>Dikarya</taxon>
        <taxon>Ascomycota</taxon>
        <taxon>Pezizomycotina</taxon>
        <taxon>Dothideomycetes</taxon>
        <taxon>Dothideomycetidae</taxon>
        <taxon>Cladosporiales</taxon>
        <taxon>Cladosporiaceae</taxon>
        <taxon>Cryoendolithus</taxon>
    </lineage>
</organism>
<keyword evidence="4" id="KW-0904">Protein phosphatase</keyword>
<evidence type="ECO:0000256" key="4">
    <source>
        <dbReference type="ARBA" id="ARBA00022912"/>
    </source>
</evidence>
<sequence>MGWVDPIPRAPGLHLGGLWALYQPQLMAAANITHVLSVIDFSLYTLNGSEDFLKAQQYTHMIIHIEDDPNENLLQHFEAMTEFIDRGLREGTGVFVHCAMGKSRSAAAAVAYLVWKENVDRDVALAWVCEGRPVCGPNLGFMEQLDVWSRMLKVDVGPERREVYDTWEKGRFRGTAHEWEAREVKARL</sequence>
<dbReference type="SUPFAM" id="SSF52799">
    <property type="entry name" value="(Phosphotyrosine protein) phosphatases II"/>
    <property type="match status" value="1"/>
</dbReference>
<dbReference type="InterPro" id="IPR000340">
    <property type="entry name" value="Dual-sp_phosphatase_cat-dom"/>
</dbReference>
<dbReference type="SMART" id="SM00195">
    <property type="entry name" value="DSPc"/>
    <property type="match status" value="1"/>
</dbReference>
<dbReference type="GO" id="GO:0033550">
    <property type="term" value="F:MAP kinase tyrosine phosphatase activity"/>
    <property type="evidence" value="ECO:0007669"/>
    <property type="project" value="TreeGrafter"/>
</dbReference>
<dbReference type="Proteomes" id="UP000192596">
    <property type="component" value="Unassembled WGS sequence"/>
</dbReference>
<comment type="similarity">
    <text evidence="1">Belongs to the protein-tyrosine phosphatase family. Non-receptor class dual specificity subfamily.</text>
</comment>
<dbReference type="InterPro" id="IPR029021">
    <property type="entry name" value="Prot-tyrosine_phosphatase-like"/>
</dbReference>
<evidence type="ECO:0000256" key="2">
    <source>
        <dbReference type="ARBA" id="ARBA00013064"/>
    </source>
</evidence>
<dbReference type="InterPro" id="IPR016130">
    <property type="entry name" value="Tyr_Pase_AS"/>
</dbReference>
<evidence type="ECO:0000256" key="1">
    <source>
        <dbReference type="ARBA" id="ARBA00008601"/>
    </source>
</evidence>
<protein>
    <recommendedName>
        <fullName evidence="2">protein-tyrosine-phosphatase</fullName>
        <ecNumber evidence="2">3.1.3.48</ecNumber>
    </recommendedName>
</protein>
<evidence type="ECO:0000259" key="5">
    <source>
        <dbReference type="PROSITE" id="PS50054"/>
    </source>
</evidence>
<dbReference type="AlphaFoldDB" id="A0A1V8SAG3"/>
<dbReference type="GO" id="GO:0005737">
    <property type="term" value="C:cytoplasm"/>
    <property type="evidence" value="ECO:0007669"/>
    <property type="project" value="TreeGrafter"/>
</dbReference>
<dbReference type="Pfam" id="PF00782">
    <property type="entry name" value="DSPc"/>
    <property type="match status" value="1"/>
</dbReference>